<dbReference type="InterPro" id="IPR013517">
    <property type="entry name" value="FG-GAP"/>
</dbReference>
<keyword evidence="5" id="KW-1185">Reference proteome</keyword>
<dbReference type="InterPro" id="IPR028994">
    <property type="entry name" value="Integrin_alpha_N"/>
</dbReference>
<dbReference type="SUPFAM" id="SSF69318">
    <property type="entry name" value="Integrin alpha N-terminal domain"/>
    <property type="match status" value="1"/>
</dbReference>
<gene>
    <name evidence="4" type="ORF">SAMN04515668_4445</name>
</gene>
<dbReference type="Gene3D" id="2.130.10.130">
    <property type="entry name" value="Integrin alpha, N-terminal"/>
    <property type="match status" value="1"/>
</dbReference>
<dbReference type="InterPro" id="IPR026444">
    <property type="entry name" value="Secre_tail"/>
</dbReference>
<dbReference type="EMBL" id="FOXS01000008">
    <property type="protein sequence ID" value="SFQ79461.1"/>
    <property type="molecule type" value="Genomic_DNA"/>
</dbReference>
<keyword evidence="1" id="KW-0732">Signal</keyword>
<dbReference type="Proteomes" id="UP000199029">
    <property type="component" value="Unassembled WGS sequence"/>
</dbReference>
<reference evidence="5" key="1">
    <citation type="submission" date="2016-10" db="EMBL/GenBank/DDBJ databases">
        <authorList>
            <person name="Varghese N."/>
            <person name="Submissions S."/>
        </authorList>
    </citation>
    <scope>NUCLEOTIDE SEQUENCE [LARGE SCALE GENOMIC DNA]</scope>
    <source>
        <strain evidence="5">OR362-8,ATCC BAA-1266,JCM 13504</strain>
    </source>
</reference>
<evidence type="ECO:0000313" key="4">
    <source>
        <dbReference type="EMBL" id="SFQ79461.1"/>
    </source>
</evidence>
<evidence type="ECO:0000256" key="1">
    <source>
        <dbReference type="ARBA" id="ARBA00022729"/>
    </source>
</evidence>
<dbReference type="Pfam" id="PF18962">
    <property type="entry name" value="Por_Secre_tail"/>
    <property type="match status" value="1"/>
</dbReference>
<dbReference type="PANTHER" id="PTHR46580">
    <property type="entry name" value="SENSOR KINASE-RELATED"/>
    <property type="match status" value="1"/>
</dbReference>
<evidence type="ECO:0000313" key="5">
    <source>
        <dbReference type="Proteomes" id="UP000199029"/>
    </source>
</evidence>
<dbReference type="NCBIfam" id="TIGR04183">
    <property type="entry name" value="Por_Secre_tail"/>
    <property type="match status" value="1"/>
</dbReference>
<feature type="domain" description="Secretion system C-terminal sorting" evidence="3">
    <location>
        <begin position="349"/>
        <end position="419"/>
    </location>
</feature>
<evidence type="ECO:0000259" key="3">
    <source>
        <dbReference type="Pfam" id="PF18962"/>
    </source>
</evidence>
<feature type="region of interest" description="Disordered" evidence="2">
    <location>
        <begin position="1"/>
        <end position="36"/>
    </location>
</feature>
<feature type="compositionally biased region" description="Low complexity" evidence="2">
    <location>
        <begin position="1"/>
        <end position="12"/>
    </location>
</feature>
<dbReference type="Pfam" id="PF13517">
    <property type="entry name" value="FG-GAP_3"/>
    <property type="match status" value="2"/>
</dbReference>
<protein>
    <submittedName>
        <fullName evidence="4">Por secretion system C-terminal sorting domain-containing protein</fullName>
    </submittedName>
</protein>
<name>A0A1I6BEX9_HYMAR</name>
<proteinExistence type="predicted"/>
<dbReference type="STRING" id="1227077.SAMN04515668_4445"/>
<sequence length="421" mass="44722">MCTCKPATATSPTRRRVPTPPGKAPPGRGGPCPGRAPHDLVAISGPSSVYTLLTNNTDGSGTFTPVTVGPNFNFFGASQTSLNPQLQVRDLDRDGWADFVYLHDDPTAPVVSGVYWQRLNSSSYVANGFRNFFRPNFRPSAFALEDFDRDGVADLVVTSLLTNEFSVVLADNPNPATDAPDWHFSNRVQRQASAGLRPVRVATADVNRDNLPDIAIAHEGSAEITLFLNLRNGQFGSQASYPLSAAPRQVLLRDLNNDGNPELIVLTADNQLQVFPHSGAAGLSRYGTPLTLATGADPVALELADVDGDYLSDVVVACAGDHTVRVYLNRSLATATGTRAPQLAGVEAYPNPATTQLTVARPAALRGPLTASLFDALGREVRRAEVAAPASTVSVADLPRGVYVLRLAAPAGVSSQRIVMR</sequence>
<evidence type="ECO:0000256" key="2">
    <source>
        <dbReference type="SAM" id="MobiDB-lite"/>
    </source>
</evidence>
<dbReference type="PANTHER" id="PTHR46580:SF4">
    <property type="entry name" value="ATP_GTP-BINDING PROTEIN"/>
    <property type="match status" value="1"/>
</dbReference>
<organism evidence="4 5">
    <name type="scientific">Hymenobacter arizonensis</name>
    <name type="common">Siccationidurans arizonensis</name>
    <dbReference type="NCBI Taxonomy" id="1227077"/>
    <lineage>
        <taxon>Bacteria</taxon>
        <taxon>Pseudomonadati</taxon>
        <taxon>Bacteroidota</taxon>
        <taxon>Cytophagia</taxon>
        <taxon>Cytophagales</taxon>
        <taxon>Hymenobacteraceae</taxon>
        <taxon>Hymenobacter</taxon>
    </lineage>
</organism>
<accession>A0A1I6BEX9</accession>
<dbReference type="AlphaFoldDB" id="A0A1I6BEX9"/>